<dbReference type="GO" id="GO:0004527">
    <property type="term" value="F:exonuclease activity"/>
    <property type="evidence" value="ECO:0007669"/>
    <property type="project" value="UniProtKB-KW"/>
</dbReference>
<keyword evidence="1" id="KW-0269">Exonuclease</keyword>
<gene>
    <name evidence="1" type="ORF">Bfra_010063</name>
</gene>
<dbReference type="Gene3D" id="3.30.420.10">
    <property type="entry name" value="Ribonuclease H-like superfamily/Ribonuclease H"/>
    <property type="match status" value="1"/>
</dbReference>
<protein>
    <submittedName>
        <fullName evidence="1">Putative 3 -5 exonuclease protein</fullName>
    </submittedName>
</protein>
<accession>A0A8H6ALH7</accession>
<proteinExistence type="predicted"/>
<dbReference type="OrthoDB" id="26838at2759"/>
<organism evidence="1 2">
    <name type="scientific">Botrytis fragariae</name>
    <dbReference type="NCBI Taxonomy" id="1964551"/>
    <lineage>
        <taxon>Eukaryota</taxon>
        <taxon>Fungi</taxon>
        <taxon>Dikarya</taxon>
        <taxon>Ascomycota</taxon>
        <taxon>Pezizomycotina</taxon>
        <taxon>Leotiomycetes</taxon>
        <taxon>Helotiales</taxon>
        <taxon>Sclerotiniaceae</taxon>
        <taxon>Botrytis</taxon>
    </lineage>
</organism>
<sequence length="77" mass="8610">MQSTHAISPGQAFETDIPEHISLRTLFESPHVHKVVFDVRDISHFLYTECGISSTGVKDLQLMELAVRDSVEDKLGV</sequence>
<dbReference type="GeneID" id="59264089"/>
<keyword evidence="1" id="KW-0378">Hydrolase</keyword>
<name>A0A8H6ALH7_9HELO</name>
<dbReference type="EMBL" id="JABFCT010000015">
    <property type="protein sequence ID" value="KAF5869918.1"/>
    <property type="molecule type" value="Genomic_DNA"/>
</dbReference>
<comment type="caution">
    <text evidence="1">The sequence shown here is derived from an EMBL/GenBank/DDBJ whole genome shotgun (WGS) entry which is preliminary data.</text>
</comment>
<evidence type="ECO:0000313" key="2">
    <source>
        <dbReference type="Proteomes" id="UP000531561"/>
    </source>
</evidence>
<dbReference type="InterPro" id="IPR012337">
    <property type="entry name" value="RNaseH-like_sf"/>
</dbReference>
<dbReference type="GO" id="GO:0003676">
    <property type="term" value="F:nucleic acid binding"/>
    <property type="evidence" value="ECO:0007669"/>
    <property type="project" value="InterPro"/>
</dbReference>
<dbReference type="Proteomes" id="UP000531561">
    <property type="component" value="Unassembled WGS sequence"/>
</dbReference>
<dbReference type="InterPro" id="IPR036397">
    <property type="entry name" value="RNaseH_sf"/>
</dbReference>
<dbReference type="AlphaFoldDB" id="A0A8H6ALH7"/>
<dbReference type="PANTHER" id="PTHR43040">
    <property type="entry name" value="RIBONUCLEASE D"/>
    <property type="match status" value="1"/>
</dbReference>
<dbReference type="PANTHER" id="PTHR43040:SF1">
    <property type="entry name" value="RIBONUCLEASE D"/>
    <property type="match status" value="1"/>
</dbReference>
<keyword evidence="1" id="KW-0540">Nuclease</keyword>
<evidence type="ECO:0000313" key="1">
    <source>
        <dbReference type="EMBL" id="KAF5869918.1"/>
    </source>
</evidence>
<dbReference type="SUPFAM" id="SSF53098">
    <property type="entry name" value="Ribonuclease H-like"/>
    <property type="match status" value="1"/>
</dbReference>
<keyword evidence="2" id="KW-1185">Reference proteome</keyword>
<reference evidence="1 2" key="1">
    <citation type="journal article" date="2020" name="Phytopathology">
        <title>A high-quality genome resource of Botrytis fragariae, a new and rapidly spreading fungal pathogen causing strawberry gray mold in the U.S.A.</title>
        <authorList>
            <person name="Wu Y."/>
            <person name="Saski C.A."/>
            <person name="Schnabel G."/>
            <person name="Xiao S."/>
            <person name="Hu M."/>
        </authorList>
    </citation>
    <scope>NUCLEOTIDE SEQUENCE [LARGE SCALE GENOMIC DNA]</scope>
    <source>
        <strain evidence="1 2">BVB16</strain>
    </source>
</reference>
<dbReference type="RefSeq" id="XP_037188865.1">
    <property type="nucleotide sequence ID" value="XM_037340397.1"/>
</dbReference>